<dbReference type="Proteomes" id="UP000772434">
    <property type="component" value="Unassembled WGS sequence"/>
</dbReference>
<reference evidence="2" key="1">
    <citation type="submission" date="2020-11" db="EMBL/GenBank/DDBJ databases">
        <authorList>
            <consortium name="DOE Joint Genome Institute"/>
            <person name="Ahrendt S."/>
            <person name="Riley R."/>
            <person name="Andreopoulos W."/>
            <person name="Labutti K."/>
            <person name="Pangilinan J."/>
            <person name="Ruiz-Duenas F.J."/>
            <person name="Barrasa J.M."/>
            <person name="Sanchez-Garcia M."/>
            <person name="Camarero S."/>
            <person name="Miyauchi S."/>
            <person name="Serrano A."/>
            <person name="Linde D."/>
            <person name="Babiker R."/>
            <person name="Drula E."/>
            <person name="Ayuso-Fernandez I."/>
            <person name="Pacheco R."/>
            <person name="Padilla G."/>
            <person name="Ferreira P."/>
            <person name="Barriuso J."/>
            <person name="Kellner H."/>
            <person name="Castanera R."/>
            <person name="Alfaro M."/>
            <person name="Ramirez L."/>
            <person name="Pisabarro A.G."/>
            <person name="Kuo A."/>
            <person name="Tritt A."/>
            <person name="Lipzen A."/>
            <person name="He G."/>
            <person name="Yan M."/>
            <person name="Ng V."/>
            <person name="Cullen D."/>
            <person name="Martin F."/>
            <person name="Rosso M.-N."/>
            <person name="Henrissat B."/>
            <person name="Hibbett D."/>
            <person name="Martinez A.T."/>
            <person name="Grigoriev I.V."/>
        </authorList>
    </citation>
    <scope>NUCLEOTIDE SEQUENCE</scope>
    <source>
        <strain evidence="2">AH 40177</strain>
    </source>
</reference>
<keyword evidence="3" id="KW-1185">Reference proteome</keyword>
<dbReference type="AlphaFoldDB" id="A0A9P5U3Y7"/>
<evidence type="ECO:0000313" key="2">
    <source>
        <dbReference type="EMBL" id="KAF9065102.1"/>
    </source>
</evidence>
<organism evidence="2 3">
    <name type="scientific">Rhodocollybia butyracea</name>
    <dbReference type="NCBI Taxonomy" id="206335"/>
    <lineage>
        <taxon>Eukaryota</taxon>
        <taxon>Fungi</taxon>
        <taxon>Dikarya</taxon>
        <taxon>Basidiomycota</taxon>
        <taxon>Agaricomycotina</taxon>
        <taxon>Agaricomycetes</taxon>
        <taxon>Agaricomycetidae</taxon>
        <taxon>Agaricales</taxon>
        <taxon>Marasmiineae</taxon>
        <taxon>Omphalotaceae</taxon>
        <taxon>Rhodocollybia</taxon>
    </lineage>
</organism>
<gene>
    <name evidence="2" type="ORF">BDP27DRAFT_1332513</name>
</gene>
<evidence type="ECO:0000256" key="1">
    <source>
        <dbReference type="SAM" id="MobiDB-lite"/>
    </source>
</evidence>
<proteinExistence type="predicted"/>
<protein>
    <submittedName>
        <fullName evidence="2">Uncharacterized protein</fullName>
    </submittedName>
</protein>
<feature type="region of interest" description="Disordered" evidence="1">
    <location>
        <begin position="122"/>
        <end position="184"/>
    </location>
</feature>
<accession>A0A9P5U3Y7</accession>
<name>A0A9P5U3Y7_9AGAR</name>
<comment type="caution">
    <text evidence="2">The sequence shown here is derived from an EMBL/GenBank/DDBJ whole genome shotgun (WGS) entry which is preliminary data.</text>
</comment>
<evidence type="ECO:0000313" key="3">
    <source>
        <dbReference type="Proteomes" id="UP000772434"/>
    </source>
</evidence>
<sequence>MGPELKASDSVQLNSAQLQVSMNPKGKINEMLPFKIIGVEGILCAKGCFGYVAGTACSKEPSAKVMLGAIVTQHPTDSVVHYSSSNDRQCLITHRDKYVYFLDHFTPTKAWTWTKDADDAPKLPGPLAAPVQDEQGGLRGSGSLAPAHHSATAATLPPNKKQKTSKSESESGLGWTAVNHKRTM</sequence>
<dbReference type="EMBL" id="JADNRY010000109">
    <property type="protein sequence ID" value="KAF9065102.1"/>
    <property type="molecule type" value="Genomic_DNA"/>
</dbReference>